<dbReference type="InterPro" id="IPR007863">
    <property type="entry name" value="Peptidase_M16_C"/>
</dbReference>
<dbReference type="EMBL" id="HF936139">
    <property type="protein sequence ID" value="CCX33592.1"/>
    <property type="molecule type" value="Genomic_DNA"/>
</dbReference>
<dbReference type="Pfam" id="PF05193">
    <property type="entry name" value="Peptidase_M16_C"/>
    <property type="match status" value="1"/>
</dbReference>
<dbReference type="Pfam" id="PF00675">
    <property type="entry name" value="Peptidase_M16"/>
    <property type="match status" value="1"/>
</dbReference>
<evidence type="ECO:0000313" key="4">
    <source>
        <dbReference type="EMBL" id="CCX33592.1"/>
    </source>
</evidence>
<reference evidence="4 5" key="1">
    <citation type="journal article" date="2013" name="PLoS Genet.">
        <title>The genome and development-dependent transcriptomes of Pyronema confluens: a window into fungal evolution.</title>
        <authorList>
            <person name="Traeger S."/>
            <person name="Altegoer F."/>
            <person name="Freitag M."/>
            <person name="Gabaldon T."/>
            <person name="Kempken F."/>
            <person name="Kumar A."/>
            <person name="Marcet-Houben M."/>
            <person name="Poggeler S."/>
            <person name="Stajich J.E."/>
            <person name="Nowrousian M."/>
        </authorList>
    </citation>
    <scope>NUCLEOTIDE SEQUENCE [LARGE SCALE GENOMIC DNA]</scope>
    <source>
        <strain evidence="5">CBS 100304</strain>
        <tissue evidence="4">Vegetative mycelium</tissue>
    </source>
</reference>
<dbReference type="FunFam" id="3.30.830.10:FF:000031">
    <property type="entry name" value="Putative zinc metalloprotease"/>
    <property type="match status" value="1"/>
</dbReference>
<dbReference type="OMA" id="CVEGPFW"/>
<protein>
    <submittedName>
        <fullName evidence="4">Similar to Uncharacterized protein YOL098C acc. no. Q12496</fullName>
    </submittedName>
</protein>
<keyword evidence="5" id="KW-1185">Reference proteome</keyword>
<dbReference type="eggNOG" id="KOG0961">
    <property type="taxonomic scope" value="Eukaryota"/>
</dbReference>
<dbReference type="AlphaFoldDB" id="U4LPS8"/>
<dbReference type="PANTHER" id="PTHR43016">
    <property type="entry name" value="PRESEQUENCE PROTEASE"/>
    <property type="match status" value="1"/>
</dbReference>
<accession>U4LPS8</accession>
<proteinExistence type="predicted"/>
<dbReference type="MEROPS" id="M16.A04"/>
<organism evidence="4 5">
    <name type="scientific">Pyronema omphalodes (strain CBS 100304)</name>
    <name type="common">Pyronema confluens</name>
    <dbReference type="NCBI Taxonomy" id="1076935"/>
    <lineage>
        <taxon>Eukaryota</taxon>
        <taxon>Fungi</taxon>
        <taxon>Dikarya</taxon>
        <taxon>Ascomycota</taxon>
        <taxon>Pezizomycotina</taxon>
        <taxon>Pezizomycetes</taxon>
        <taxon>Pezizales</taxon>
        <taxon>Pyronemataceae</taxon>
        <taxon>Pyronema</taxon>
    </lineage>
</organism>
<feature type="domain" description="Peptidase M16 N-terminal" evidence="2">
    <location>
        <begin position="52"/>
        <end position="145"/>
    </location>
</feature>
<dbReference type="InterPro" id="IPR011249">
    <property type="entry name" value="Metalloenz_LuxS/M16"/>
</dbReference>
<dbReference type="SUPFAM" id="SSF63411">
    <property type="entry name" value="LuxS/MPP-like metallohydrolase"/>
    <property type="match status" value="4"/>
</dbReference>
<evidence type="ECO:0000256" key="1">
    <source>
        <dbReference type="SAM" id="MobiDB-lite"/>
    </source>
</evidence>
<evidence type="ECO:0000313" key="5">
    <source>
        <dbReference type="Proteomes" id="UP000018144"/>
    </source>
</evidence>
<dbReference type="STRING" id="1076935.U4LPS8"/>
<name>U4LPS8_PYROM</name>
<dbReference type="InterPro" id="IPR011765">
    <property type="entry name" value="Pept_M16_N"/>
</dbReference>
<dbReference type="GO" id="GO:0046872">
    <property type="term" value="F:metal ion binding"/>
    <property type="evidence" value="ECO:0007669"/>
    <property type="project" value="InterPro"/>
</dbReference>
<gene>
    <name evidence="4" type="ORF">PCON_01463</name>
</gene>
<evidence type="ECO:0000259" key="2">
    <source>
        <dbReference type="Pfam" id="PF00675"/>
    </source>
</evidence>
<evidence type="ECO:0000259" key="3">
    <source>
        <dbReference type="Pfam" id="PF05193"/>
    </source>
</evidence>
<dbReference type="Proteomes" id="UP000018144">
    <property type="component" value="Unassembled WGS sequence"/>
</dbReference>
<dbReference type="Gene3D" id="3.30.830.10">
    <property type="entry name" value="Metalloenzyme, LuxS/M16 peptidase-like"/>
    <property type="match status" value="4"/>
</dbReference>
<feature type="domain" description="Peptidase M16 C-terminal" evidence="3">
    <location>
        <begin position="194"/>
        <end position="366"/>
    </location>
</feature>
<dbReference type="OrthoDB" id="4953at2759"/>
<feature type="compositionally biased region" description="Acidic residues" evidence="1">
    <location>
        <begin position="1026"/>
        <end position="1060"/>
    </location>
</feature>
<dbReference type="FunFam" id="3.30.830.10:FF:000015">
    <property type="entry name" value="Putative zinc metalloprotease"/>
    <property type="match status" value="1"/>
</dbReference>
<sequence>MTSSNFRIVTEFETDYSPSHITKYESSFTGMTAVVVNRKGPKVNGFFALATEIHDNSGAPHTLEHLCFMGSEHYPYKGILDRLATRAYSETNAWTATDHTAYTLDTAGWAGFAQILPVYLEHILFPTLTDAGCTTEVHHINGEGEDAGVVYSEMQGVQNTQESLMNEAANKMLYQEGIGFRYETGGMMDALRVLTADRIRQFHKDMYRPQNLCVIIIGEVEEKELLTILDKFEKEHFNTDYQIDTKWKRPWVDSEKVIPLMESKVATVEFPDRDESTGEVMLAFLGPDCMDSVSATAVEVMSNYLAGSSVSVLEKALVEIENPWATSVRFYNEDRPNTVLWIQLTAVATEKLEAAKEKLLEVLKDTVAPENKLNFSYITDLIHRDRRQTKFYAETSGHSFSTPIITDHLFGKRDGSQLREDLENLAAYDELLKWDEARWKEFIRKNLVDNHHVAILGRPSAALKASLEATEKQRIADRVAELGEEGLKKLQQKLDDAKAQNDKEIPPQEISKFVVPGVDSIHFIDTNTVRAGLALKSDGRPNNEHQKFVETDAAANDIPLYLHYESVPTEFVHVNLIINTAGIPEILRPLLPIYTEMFFDTPVTKDGKRVEYEHVVEQLERDTVSLSINSGSYLDLPEAIRIRLQVEPEKYETAIQWLHTLLWDNIFDPKRIGITVSKLRSDIPDEKRQGKSMVYSVKNMVELDSQSIGKAKNTLVKAKYLKKVETLLKSDPDAVVKQFEQFREGLTQLKNIRVLTIADLTRLKNPVSSWNSFVENKPFDGKISPLDRRLDRLNGIGKNPSNSCQIVELPAIDSTFSTHTGKGPINFDDEQLPALLLVLAYLTATEGPLWNAARGSGLAYGVGLTRAMQSGQLVFDVYRSPDAFKAFSAVKKVLSDYADGTTEFLPNSLEGAVSSIVVSFADNEPNLSGAGTASFIRQVVNGLSKDFNSQLLQKIKKTTVEDMKKTLRDYVLPCFEPSTSNVVVITSLAKADEIEKQFKDAGFTPDRKNLKEYEDDYGYGAKYGVPEDDNEDDDNDDDDGEESVVGNEDEDESEGSEEED</sequence>
<feature type="region of interest" description="Disordered" evidence="1">
    <location>
        <begin position="1007"/>
        <end position="1060"/>
    </location>
</feature>
<dbReference type="PANTHER" id="PTHR43016:SF16">
    <property type="entry name" value="METALLOPROTEASE, PUTATIVE (AFU_ORTHOLOGUE AFUA_4G07610)-RELATED"/>
    <property type="match status" value="1"/>
</dbReference>